<name>A0AC35TSB6_9BILA</name>
<evidence type="ECO:0000313" key="2">
    <source>
        <dbReference type="WBParaSite" id="RSKR_0000377933.1"/>
    </source>
</evidence>
<dbReference type="Proteomes" id="UP000095286">
    <property type="component" value="Unplaced"/>
</dbReference>
<proteinExistence type="predicted"/>
<evidence type="ECO:0000313" key="1">
    <source>
        <dbReference type="Proteomes" id="UP000095286"/>
    </source>
</evidence>
<reference evidence="2" key="1">
    <citation type="submission" date="2016-11" db="UniProtKB">
        <authorList>
            <consortium name="WormBaseParasite"/>
        </authorList>
    </citation>
    <scope>IDENTIFICATION</scope>
    <source>
        <strain evidence="2">KR3021</strain>
    </source>
</reference>
<dbReference type="WBParaSite" id="RSKR_0000377933.1">
    <property type="protein sequence ID" value="RSKR_0000377933.1"/>
    <property type="gene ID" value="RSKR_0000377933"/>
</dbReference>
<protein>
    <submittedName>
        <fullName evidence="2">Glutaredoxin2_C domain-containing protein</fullName>
    </submittedName>
</protein>
<organism evidence="1 2">
    <name type="scientific">Rhabditophanes sp. KR3021</name>
    <dbReference type="NCBI Taxonomy" id="114890"/>
    <lineage>
        <taxon>Eukaryota</taxon>
        <taxon>Metazoa</taxon>
        <taxon>Ecdysozoa</taxon>
        <taxon>Nematoda</taxon>
        <taxon>Chromadorea</taxon>
        <taxon>Rhabditida</taxon>
        <taxon>Tylenchina</taxon>
        <taxon>Panagrolaimomorpha</taxon>
        <taxon>Strongyloidoidea</taxon>
        <taxon>Alloionematidae</taxon>
        <taxon>Rhabditophanes</taxon>
    </lineage>
</organism>
<accession>A0AC35TSB6</accession>
<sequence>MKKPLKTARELLMYESWKAAITHLKKKFSLDNEPLFDIHPDCIHVPFLHISMGIFESSYDGIRNRLYDLDNPRLDGNYVSDEHGEEDDLMDISNVSEDQGE</sequence>